<keyword evidence="3" id="KW-1185">Reference proteome</keyword>
<feature type="compositionally biased region" description="Basic and acidic residues" evidence="1">
    <location>
        <begin position="163"/>
        <end position="237"/>
    </location>
</feature>
<feature type="compositionally biased region" description="Polar residues" evidence="1">
    <location>
        <begin position="238"/>
        <end position="247"/>
    </location>
</feature>
<dbReference type="OrthoDB" id="165259at2759"/>
<dbReference type="Proteomes" id="UP000008312">
    <property type="component" value="Unassembled WGS sequence"/>
</dbReference>
<protein>
    <submittedName>
        <fullName evidence="2">Uncharacterized protein</fullName>
    </submittedName>
</protein>
<dbReference type="SMART" id="SM00248">
    <property type="entry name" value="ANK"/>
    <property type="match status" value="2"/>
</dbReference>
<gene>
    <name evidence="2" type="ORF">GSBLH_T00001418001</name>
</gene>
<accession>D8LZJ5</accession>
<feature type="region of interest" description="Disordered" evidence="1">
    <location>
        <begin position="67"/>
        <end position="100"/>
    </location>
</feature>
<feature type="region of interest" description="Disordered" evidence="1">
    <location>
        <begin position="152"/>
        <end position="281"/>
    </location>
</feature>
<evidence type="ECO:0000313" key="3">
    <source>
        <dbReference type="Proteomes" id="UP000008312"/>
    </source>
</evidence>
<dbReference type="InterPro" id="IPR002110">
    <property type="entry name" value="Ankyrin_rpt"/>
</dbReference>
<dbReference type="Pfam" id="PF12796">
    <property type="entry name" value="Ank_2"/>
    <property type="match status" value="1"/>
</dbReference>
<dbReference type="AlphaFoldDB" id="D8LZJ5"/>
<reference evidence="2" key="1">
    <citation type="submission" date="2010-02" db="EMBL/GenBank/DDBJ databases">
        <title>Sequencing and annotation of the Blastocystis hominis genome.</title>
        <authorList>
            <person name="Wincker P."/>
        </authorList>
    </citation>
    <scope>NUCLEOTIDE SEQUENCE</scope>
    <source>
        <strain evidence="2">Singapore isolate B</strain>
    </source>
</reference>
<dbReference type="InParanoid" id="D8LZJ5"/>
<name>D8LZJ5_BLAHO</name>
<dbReference type="PANTHER" id="PTHR24121:SF23">
    <property type="entry name" value="NO MECHANORECEPTOR POTENTIAL C, ISOFORM H"/>
    <property type="match status" value="1"/>
</dbReference>
<dbReference type="SUPFAM" id="SSF48403">
    <property type="entry name" value="Ankyrin repeat"/>
    <property type="match status" value="1"/>
</dbReference>
<feature type="compositionally biased region" description="Low complexity" evidence="1">
    <location>
        <begin position="248"/>
        <end position="269"/>
    </location>
</feature>
<dbReference type="GeneID" id="24918677"/>
<sequence length="507" mass="57707">MVGPGFPFSPGQWSSLLTNMCSRYLEARASLSPEEAEAISQFLRQSVQFIEQCIRFRILEVTPRESHSCTSTQTLPASHTPTGDGSLDDPHDTASLSAKTDSSVVALTDISSVSFRSREFRAIKLLILAVAELRTRYPDAVRQFLVCSPTDAALGKQGNTPRNGEENRGEGQKEVQKEVNNELQNESHNEPHNEIHNESHNEPHNEIHNESHNEPHNEIHNESHNEIHNESHNEPHNESQLPTQNETSASFSASFSASVSSQVEASQGGSREEPGLNEAEAKQALRRWRQLHLVGTAISRLTGEEDVHDITDVNDIKREVEQFQPMEANFTGSLGITEHARRKQEEARMQTVWEESVQSVWREDLWFKAVKSGTEEDLQNMEKLLGKDPNAFYHEWDPRKLINCVDSQNRTALYLACYNCNLAMVRFLVARNADPRIARVLDEKTEETPLGCAVRWGYVEVVKILVEQEKYCKVEIKTIARLRKRCKNKEIEEILKKKYLEYKSELK</sequence>
<dbReference type="Gene3D" id="1.25.40.20">
    <property type="entry name" value="Ankyrin repeat-containing domain"/>
    <property type="match status" value="1"/>
</dbReference>
<evidence type="ECO:0000256" key="1">
    <source>
        <dbReference type="SAM" id="MobiDB-lite"/>
    </source>
</evidence>
<feature type="compositionally biased region" description="Polar residues" evidence="1">
    <location>
        <begin position="68"/>
        <end position="83"/>
    </location>
</feature>
<proteinExistence type="predicted"/>
<organism evidence="2">
    <name type="scientific">Blastocystis hominis</name>
    <dbReference type="NCBI Taxonomy" id="12968"/>
    <lineage>
        <taxon>Eukaryota</taxon>
        <taxon>Sar</taxon>
        <taxon>Stramenopiles</taxon>
        <taxon>Bigyra</taxon>
        <taxon>Opalozoa</taxon>
        <taxon>Opalinata</taxon>
        <taxon>Blastocystidae</taxon>
        <taxon>Blastocystis</taxon>
    </lineage>
</organism>
<evidence type="ECO:0000313" key="2">
    <source>
        <dbReference type="EMBL" id="CBK21234.2"/>
    </source>
</evidence>
<dbReference type="PANTHER" id="PTHR24121">
    <property type="entry name" value="NO MECHANORECEPTOR POTENTIAL C, ISOFORM D-RELATED"/>
    <property type="match status" value="1"/>
</dbReference>
<dbReference type="InterPro" id="IPR036770">
    <property type="entry name" value="Ankyrin_rpt-contain_sf"/>
</dbReference>
<dbReference type="EMBL" id="FN668641">
    <property type="protein sequence ID" value="CBK21234.2"/>
    <property type="molecule type" value="Genomic_DNA"/>
</dbReference>
<dbReference type="RefSeq" id="XP_012895282.1">
    <property type="nucleotide sequence ID" value="XM_013039828.1"/>
</dbReference>
<feature type="compositionally biased region" description="Basic and acidic residues" evidence="1">
    <location>
        <begin position="270"/>
        <end position="281"/>
    </location>
</feature>